<name>A0AAJ4T9Q3_AGRTU</name>
<evidence type="ECO:0000313" key="2">
    <source>
        <dbReference type="Proteomes" id="UP000663946"/>
    </source>
</evidence>
<dbReference type="AlphaFoldDB" id="A0AAJ4T9Q3"/>
<dbReference type="RefSeq" id="WP_333721766.1">
    <property type="nucleotide sequence ID" value="NZ_CP049216.1"/>
</dbReference>
<evidence type="ECO:0000313" key="1">
    <source>
        <dbReference type="EMBL" id="QTG13048.1"/>
    </source>
</evidence>
<dbReference type="EMBL" id="CP049216">
    <property type="protein sequence ID" value="QTG13048.1"/>
    <property type="molecule type" value="Genomic_DNA"/>
</dbReference>
<reference evidence="1" key="1">
    <citation type="submission" date="2020-02" db="EMBL/GenBank/DDBJ databases">
        <title>Unexpected conservation and global transmission of agrobacterial virulence plasmids.</title>
        <authorList>
            <person name="Weisberg A.J."/>
            <person name="Davis E.W. II"/>
            <person name="Tabima J.R."/>
            <person name="Belcher M.S."/>
            <person name="Miller M."/>
            <person name="Kuo C.-H."/>
            <person name="Loper J.E."/>
            <person name="Grunwald N.J."/>
            <person name="Putnam M.L."/>
            <person name="Chang J.H."/>
        </authorList>
    </citation>
    <scope>NUCLEOTIDE SEQUENCE</scope>
    <source>
        <strain evidence="1">Q15/94</strain>
    </source>
</reference>
<protein>
    <submittedName>
        <fullName evidence="1">Uncharacterized protein</fullName>
    </submittedName>
</protein>
<accession>A0AAJ4T9Q3</accession>
<dbReference type="Proteomes" id="UP000663946">
    <property type="component" value="Chromosome 1"/>
</dbReference>
<gene>
    <name evidence="1" type="ORF">G6M86_07250</name>
</gene>
<proteinExistence type="predicted"/>
<organism evidence="1 2">
    <name type="scientific">Agrobacterium tumefaciens</name>
    <dbReference type="NCBI Taxonomy" id="358"/>
    <lineage>
        <taxon>Bacteria</taxon>
        <taxon>Pseudomonadati</taxon>
        <taxon>Pseudomonadota</taxon>
        <taxon>Alphaproteobacteria</taxon>
        <taxon>Hyphomicrobiales</taxon>
        <taxon>Rhizobiaceae</taxon>
        <taxon>Rhizobium/Agrobacterium group</taxon>
        <taxon>Agrobacterium</taxon>
        <taxon>Agrobacterium tumefaciens complex</taxon>
    </lineage>
</organism>
<sequence length="60" mass="6828">MTEEQIYIEAGRIIQIAMGREKVKRGRGRKAKTDWRANEDPLGYWCGVEAIVALVRAAHD</sequence>